<gene>
    <name evidence="3" type="ORF">HXZ27_18890</name>
</gene>
<dbReference type="CDD" id="cd07043">
    <property type="entry name" value="STAS_anti-anti-sigma_factors"/>
    <property type="match status" value="1"/>
</dbReference>
<evidence type="ECO:0000313" key="4">
    <source>
        <dbReference type="Proteomes" id="UP000509335"/>
    </source>
</evidence>
<organism evidence="3 4">
    <name type="scientific">Micromonospora carbonacea</name>
    <dbReference type="NCBI Taxonomy" id="47853"/>
    <lineage>
        <taxon>Bacteria</taxon>
        <taxon>Bacillati</taxon>
        <taxon>Actinomycetota</taxon>
        <taxon>Actinomycetes</taxon>
        <taxon>Micromonosporales</taxon>
        <taxon>Micromonosporaceae</taxon>
        <taxon>Micromonospora</taxon>
    </lineage>
</organism>
<accession>A0A7H8XQM5</accession>
<dbReference type="InterPro" id="IPR058548">
    <property type="entry name" value="MlaB-like_STAS"/>
</dbReference>
<dbReference type="AlphaFoldDB" id="A0A7H8XQM5"/>
<dbReference type="KEGG" id="mcab:HXZ27_18890"/>
<feature type="region of interest" description="Disordered" evidence="1">
    <location>
        <begin position="134"/>
        <end position="176"/>
    </location>
</feature>
<reference evidence="3 4" key="1">
    <citation type="submission" date="2020-07" db="EMBL/GenBank/DDBJ databases">
        <title>A bifunctional nitrone conjugated secondary metabolite targeting the ribosome.</title>
        <authorList>
            <person name="Limbrick E.M."/>
            <person name="Graf M."/>
            <person name="Derewacz D.K."/>
            <person name="Nguyen F."/>
            <person name="Spraggins J.M."/>
            <person name="Wieland M."/>
            <person name="Ynigez-Gutierrez A.E."/>
            <person name="Reisman B.J."/>
            <person name="Zinshteyn B."/>
            <person name="McCulloch K."/>
            <person name="Iverson T.M."/>
            <person name="Green R."/>
            <person name="Wilson D.N."/>
            <person name="Bachmann B.O."/>
        </authorList>
    </citation>
    <scope>NUCLEOTIDE SEQUENCE [LARGE SCALE GENOMIC DNA]</scope>
    <source>
        <strain evidence="4">aurantiaca</strain>
    </source>
</reference>
<protein>
    <submittedName>
        <fullName evidence="3">STAS domain-containing protein</fullName>
    </submittedName>
</protein>
<sequence>MSARCPPTPAGTVAWTGRARGRGTAVTTPLARRECTIPLVEVAVTEFDLACLPETGAVFDRLLALRPAQVVVDLSACRHIDAAAIGFLLDVHRRLTRADGVLVVREPNPRIRRILQSARLDQVLPVVVGDAAAGSPEQPGPVAPPVGRAVVPGGGGGSRRPAPAGQGRVRRSAEWA</sequence>
<name>A0A7H8XQM5_9ACTN</name>
<evidence type="ECO:0000256" key="1">
    <source>
        <dbReference type="SAM" id="MobiDB-lite"/>
    </source>
</evidence>
<dbReference type="InterPro" id="IPR002645">
    <property type="entry name" value="STAS_dom"/>
</dbReference>
<dbReference type="EMBL" id="CP058322">
    <property type="protein sequence ID" value="QLD26021.1"/>
    <property type="molecule type" value="Genomic_DNA"/>
</dbReference>
<dbReference type="Gene3D" id="3.30.750.24">
    <property type="entry name" value="STAS domain"/>
    <property type="match status" value="1"/>
</dbReference>
<dbReference type="Proteomes" id="UP000509335">
    <property type="component" value="Chromosome"/>
</dbReference>
<dbReference type="Pfam" id="PF13466">
    <property type="entry name" value="STAS_2"/>
    <property type="match status" value="1"/>
</dbReference>
<dbReference type="PROSITE" id="PS50801">
    <property type="entry name" value="STAS"/>
    <property type="match status" value="1"/>
</dbReference>
<proteinExistence type="predicted"/>
<evidence type="ECO:0000259" key="2">
    <source>
        <dbReference type="PROSITE" id="PS50801"/>
    </source>
</evidence>
<dbReference type="InterPro" id="IPR036513">
    <property type="entry name" value="STAS_dom_sf"/>
</dbReference>
<evidence type="ECO:0000313" key="3">
    <source>
        <dbReference type="EMBL" id="QLD26021.1"/>
    </source>
</evidence>
<dbReference type="SUPFAM" id="SSF52091">
    <property type="entry name" value="SpoIIaa-like"/>
    <property type="match status" value="1"/>
</dbReference>
<feature type="domain" description="STAS" evidence="2">
    <location>
        <begin position="70"/>
        <end position="124"/>
    </location>
</feature>